<dbReference type="Proteomes" id="UP001201980">
    <property type="component" value="Unassembled WGS sequence"/>
</dbReference>
<dbReference type="EMBL" id="JAKWBI020000086">
    <property type="protein sequence ID" value="KAJ2903280.1"/>
    <property type="molecule type" value="Genomic_DNA"/>
</dbReference>
<gene>
    <name evidence="2" type="ORF">MKZ38_010165</name>
</gene>
<evidence type="ECO:0000256" key="1">
    <source>
        <dbReference type="SAM" id="MobiDB-lite"/>
    </source>
</evidence>
<keyword evidence="3" id="KW-1185">Reference proteome</keyword>
<evidence type="ECO:0000313" key="2">
    <source>
        <dbReference type="EMBL" id="KAJ2903280.1"/>
    </source>
</evidence>
<organism evidence="2 3">
    <name type="scientific">Zalerion maritima</name>
    <dbReference type="NCBI Taxonomy" id="339359"/>
    <lineage>
        <taxon>Eukaryota</taxon>
        <taxon>Fungi</taxon>
        <taxon>Dikarya</taxon>
        <taxon>Ascomycota</taxon>
        <taxon>Pezizomycotina</taxon>
        <taxon>Sordariomycetes</taxon>
        <taxon>Lulworthiomycetidae</taxon>
        <taxon>Lulworthiales</taxon>
        <taxon>Lulworthiaceae</taxon>
        <taxon>Zalerion</taxon>
    </lineage>
</organism>
<protein>
    <submittedName>
        <fullName evidence="2">Uncharacterized protein</fullName>
    </submittedName>
</protein>
<feature type="region of interest" description="Disordered" evidence="1">
    <location>
        <begin position="381"/>
        <end position="425"/>
    </location>
</feature>
<evidence type="ECO:0000313" key="3">
    <source>
        <dbReference type="Proteomes" id="UP001201980"/>
    </source>
</evidence>
<dbReference type="AlphaFoldDB" id="A0AAD5RTS4"/>
<sequence>MYPIAAMSLLYPPEDPLSSWDLRLVSQTLHEEDHILTFQPSPNHRLWDPLKAYFTLQPKPTPPPRWPIDLSKLTRTAGPLPHPASRKRTAGVEIYVFPWVTLEREFVFQIRTASDERRERTLDEVVVNWGKGNGRGCTSVESWYETTIEVEGKGKWRLGMGVKIWEAERGVDYRHYSDDEGGNEDEYDDVFQYGVEDDVMTLGVDEGAVNLEITMEVLYETRQARYIPSEERKKGKHYTLDLDFYHFREEYEFLPMSKKKLLRSQTRKSLRKVSSLASMSSVSSFASVIYDAVSDALGSSPFMEKDEMGFSSVGRGLRRANSFASDLGSVVSNLEEAIADVKEEVRKGVSKAKEKAKEGKRKGVEQWVTGLEKVGAMMSIDPKKRLEEPGMNKMNVDDNLHSKNGKEPRMKTEEDKSKKKDLLLKKDPIKPIRFWEKEPKTP</sequence>
<name>A0AAD5RTS4_9PEZI</name>
<proteinExistence type="predicted"/>
<accession>A0AAD5RTS4</accession>
<comment type="caution">
    <text evidence="2">The sequence shown here is derived from an EMBL/GenBank/DDBJ whole genome shotgun (WGS) entry which is preliminary data.</text>
</comment>
<reference evidence="2" key="1">
    <citation type="submission" date="2022-07" db="EMBL/GenBank/DDBJ databases">
        <title>Draft genome sequence of Zalerion maritima ATCC 34329, a (micro)plastics degrading marine fungus.</title>
        <authorList>
            <person name="Paco A."/>
            <person name="Goncalves M.F.M."/>
            <person name="Rocha-Santos T.A.P."/>
            <person name="Alves A."/>
        </authorList>
    </citation>
    <scope>NUCLEOTIDE SEQUENCE</scope>
    <source>
        <strain evidence="2">ATCC 34329</strain>
    </source>
</reference>